<reference evidence="3" key="1">
    <citation type="submission" date="2017-09" db="EMBL/GenBank/DDBJ databases">
        <title>Depth-based differentiation of microbial function through sediment-hosted aquifers and enrichment of novel symbionts in the deep terrestrial subsurface.</title>
        <authorList>
            <person name="Probst A.J."/>
            <person name="Ladd B."/>
            <person name="Jarett J.K."/>
            <person name="Geller-Mcgrath D.E."/>
            <person name="Sieber C.M.K."/>
            <person name="Emerson J.B."/>
            <person name="Anantharaman K."/>
            <person name="Thomas B.C."/>
            <person name="Malmstrom R."/>
            <person name="Stieglmeier M."/>
            <person name="Klingl A."/>
            <person name="Woyke T."/>
            <person name="Ryan C.M."/>
            <person name="Banfield J.F."/>
        </authorList>
    </citation>
    <scope>NUCLEOTIDE SEQUENCE [LARGE SCALE GENOMIC DNA]</scope>
</reference>
<dbReference type="InterPro" id="IPR013216">
    <property type="entry name" value="Methyltransf_11"/>
</dbReference>
<keyword evidence="2" id="KW-0808">Transferase</keyword>
<dbReference type="GO" id="GO:0008757">
    <property type="term" value="F:S-adenosylmethionine-dependent methyltransferase activity"/>
    <property type="evidence" value="ECO:0007669"/>
    <property type="project" value="InterPro"/>
</dbReference>
<protein>
    <submittedName>
        <fullName evidence="2">Class I SAM-dependent methyltransferase</fullName>
    </submittedName>
</protein>
<gene>
    <name evidence="2" type="ORF">CO059_00090</name>
</gene>
<dbReference type="Proteomes" id="UP000228781">
    <property type="component" value="Unassembled WGS sequence"/>
</dbReference>
<evidence type="ECO:0000313" key="3">
    <source>
        <dbReference type="Proteomes" id="UP000228781"/>
    </source>
</evidence>
<dbReference type="Gene3D" id="3.40.50.150">
    <property type="entry name" value="Vaccinia Virus protein VP39"/>
    <property type="match status" value="1"/>
</dbReference>
<dbReference type="PANTHER" id="PTHR43591:SF81">
    <property type="entry name" value="MAGNESIUM PROTOPORPHYRIN IX METHYLTRANSFERASE, CHLOROPLASTIC-RELATED"/>
    <property type="match status" value="1"/>
</dbReference>
<organism evidence="2 3">
    <name type="scientific">candidate division WWE3 bacterium CG_4_9_14_0_2_um_filter_48_10</name>
    <dbReference type="NCBI Taxonomy" id="1975078"/>
    <lineage>
        <taxon>Bacteria</taxon>
        <taxon>Katanobacteria</taxon>
    </lineage>
</organism>
<comment type="caution">
    <text evidence="2">The sequence shown here is derived from an EMBL/GenBank/DDBJ whole genome shotgun (WGS) entry which is preliminary data.</text>
</comment>
<dbReference type="InterPro" id="IPR029063">
    <property type="entry name" value="SAM-dependent_MTases_sf"/>
</dbReference>
<dbReference type="PANTHER" id="PTHR43591">
    <property type="entry name" value="METHYLTRANSFERASE"/>
    <property type="match status" value="1"/>
</dbReference>
<feature type="domain" description="Methyltransferase type 11" evidence="1">
    <location>
        <begin position="39"/>
        <end position="143"/>
    </location>
</feature>
<dbReference type="SUPFAM" id="SSF53335">
    <property type="entry name" value="S-adenosyl-L-methionine-dependent methyltransferases"/>
    <property type="match status" value="1"/>
</dbReference>
<proteinExistence type="predicted"/>
<accession>A0A2M8EKG1</accession>
<name>A0A2M8EKG1_UNCKA</name>
<dbReference type="Pfam" id="PF08241">
    <property type="entry name" value="Methyltransf_11"/>
    <property type="match status" value="1"/>
</dbReference>
<dbReference type="GO" id="GO:0032259">
    <property type="term" value="P:methylation"/>
    <property type="evidence" value="ECO:0007669"/>
    <property type="project" value="UniProtKB-KW"/>
</dbReference>
<dbReference type="AlphaFoldDB" id="A0A2M8EKG1"/>
<sequence length="262" mass="29784">MKTEEAAKLGKPSYLWRAGQERRLEMVRKYVPLEEKKILDVGCGIGTYLQAFKRFSGDLYGVEIDPQRAKEATLRLRSTPKDGQAGQEKISPHILVAPAEKLPFRAGMFDVVFSHEVLEHVEDDRKAVEETVRVLKPGGRLVIFAPNRLFPFETHGFYLGKKYIFGNIPLINYLPTFLRNRVAPHVKAYTVGDLKKLFEGLPVQFIVFTRIYPGFDKIFAQIPFLGGLLRQIFYCLEKTPLKIFGLSHFVVVEKTASPAPQS</sequence>
<keyword evidence="2" id="KW-0489">Methyltransferase</keyword>
<dbReference type="EMBL" id="PFSK01000002">
    <property type="protein sequence ID" value="PJC23232.1"/>
    <property type="molecule type" value="Genomic_DNA"/>
</dbReference>
<evidence type="ECO:0000259" key="1">
    <source>
        <dbReference type="Pfam" id="PF08241"/>
    </source>
</evidence>
<dbReference type="CDD" id="cd02440">
    <property type="entry name" value="AdoMet_MTases"/>
    <property type="match status" value="1"/>
</dbReference>
<evidence type="ECO:0000313" key="2">
    <source>
        <dbReference type="EMBL" id="PJC23232.1"/>
    </source>
</evidence>